<dbReference type="EMBL" id="FOSK01000002">
    <property type="protein sequence ID" value="SFK10383.1"/>
    <property type="molecule type" value="Genomic_DNA"/>
</dbReference>
<feature type="transmembrane region" description="Helical" evidence="1">
    <location>
        <begin position="21"/>
        <end position="38"/>
    </location>
</feature>
<feature type="transmembrane region" description="Helical" evidence="1">
    <location>
        <begin position="82"/>
        <end position="104"/>
    </location>
</feature>
<dbReference type="InterPro" id="IPR010865">
    <property type="entry name" value="DUF1499"/>
</dbReference>
<reference evidence="2 3" key="1">
    <citation type="submission" date="2016-10" db="EMBL/GenBank/DDBJ databases">
        <authorList>
            <person name="Varghese N."/>
            <person name="Submissions S."/>
        </authorList>
    </citation>
    <scope>NUCLEOTIDE SEQUENCE [LARGE SCALE GENOMIC DNA]</scope>
    <source>
        <strain evidence="2 3">DSM 16392</strain>
    </source>
</reference>
<dbReference type="RefSeq" id="WP_093517278.1">
    <property type="nucleotide sequence ID" value="NZ_FOSK01000002.1"/>
</dbReference>
<organism evidence="2 3">
    <name type="scientific">Pseudovibrio ascidiaceicola</name>
    <dbReference type="NCBI Taxonomy" id="285279"/>
    <lineage>
        <taxon>Bacteria</taxon>
        <taxon>Pseudomonadati</taxon>
        <taxon>Pseudomonadota</taxon>
        <taxon>Alphaproteobacteria</taxon>
        <taxon>Hyphomicrobiales</taxon>
        <taxon>Stappiaceae</taxon>
        <taxon>Pseudovibrio</taxon>
    </lineage>
</organism>
<sequence>MTLQLPLRHSRTALRSRRIGAIAIPFLILSVAGHYFELFNTEVLLVLFVIGFFMGAAAIVLAAMAVVDLWNNGGKGFGNSFLGTFYGAIVLAPLFIATLGLYLFPPLNDVSTDMDEPPALIAGDRIDDEIEQDKQLMQKASYPDIVPRRFRLPPPELHNAVSNVASSMGWKVVYELPAGFPDEPTYLLMEARMPYFSLKDDVAIRIQPDRVGTLLDIRSASRFGSHDFGTNARRIRGFLASLDKVLLQNYGITARVEEPELVLQDEAEQPSPLKISESVPLLEAPLELPPSIASMLKERGAAPIPSQKPAQ</sequence>
<comment type="caution">
    <text evidence="2">The sequence shown here is derived from an EMBL/GenBank/DDBJ whole genome shotgun (WGS) entry which is preliminary data.</text>
</comment>
<protein>
    <recommendedName>
        <fullName evidence="4">DUF1499 domain-containing protein</fullName>
    </recommendedName>
</protein>
<gene>
    <name evidence="2" type="ORF">SAMN04488518_102155</name>
</gene>
<dbReference type="Pfam" id="PF07386">
    <property type="entry name" value="DUF1499"/>
    <property type="match status" value="1"/>
</dbReference>
<evidence type="ECO:0000256" key="1">
    <source>
        <dbReference type="SAM" id="Phobius"/>
    </source>
</evidence>
<feature type="transmembrane region" description="Helical" evidence="1">
    <location>
        <begin position="44"/>
        <end position="70"/>
    </location>
</feature>
<keyword evidence="1" id="KW-0472">Membrane</keyword>
<keyword evidence="1" id="KW-0812">Transmembrane</keyword>
<evidence type="ECO:0000313" key="2">
    <source>
        <dbReference type="EMBL" id="SFK10383.1"/>
    </source>
</evidence>
<evidence type="ECO:0000313" key="3">
    <source>
        <dbReference type="Proteomes" id="UP000199598"/>
    </source>
</evidence>
<keyword evidence="3" id="KW-1185">Reference proteome</keyword>
<dbReference type="Proteomes" id="UP000199598">
    <property type="component" value="Unassembled WGS sequence"/>
</dbReference>
<name>A0A1I3WT57_9HYPH</name>
<proteinExistence type="predicted"/>
<evidence type="ECO:0008006" key="4">
    <source>
        <dbReference type="Google" id="ProtNLM"/>
    </source>
</evidence>
<accession>A0A1I3WT57</accession>
<keyword evidence="1" id="KW-1133">Transmembrane helix</keyword>